<dbReference type="GO" id="GO:0003676">
    <property type="term" value="F:nucleic acid binding"/>
    <property type="evidence" value="ECO:0007669"/>
    <property type="project" value="InterPro"/>
</dbReference>
<sequence>MLSRESGLRLILGQNSCLFKTNISWLRTNVCTGLNGRVSPLQYNLRNQFSFSFQSSRNQRVENYDDFEEESVRQPRRGRILEFSNIQWNKETLIPFQKHFYQEHPGVARRNVEEVNKMRREAKMLVFGNNLPKPFQNWEESGIPGFFFFFFYQRRGGKKKFQEGYPLARPEISRNFLHIGEKKKSNIYLHPTPIQQQGIPLALSGNDVVGISRTGSGKTLTYVLPLLVHVEAQPVVQQGDGPIGLILAPTRELAQQINSEIEKYAKANIDIILKHTAVYGGTDRSQQIRKLQTWPDILVATPGRLLDLASAGMTNFKRTTYLVLDEADRMLHMGFRRDLEKILSYIRPDKQVLMWSATWPPEIQQIAQQFMKNPFGVQLAAPICTPMIKSIRISNFSPNRIKKESSLMTLRRSQRKKKSAWCLSIKRLLQIFWKEFG</sequence>
<dbReference type="GO" id="GO:0016787">
    <property type="term" value="F:hydrolase activity"/>
    <property type="evidence" value="ECO:0007669"/>
    <property type="project" value="UniProtKB-KW"/>
</dbReference>
<dbReference type="Pfam" id="PF00270">
    <property type="entry name" value="DEAD"/>
    <property type="match status" value="1"/>
</dbReference>
<protein>
    <recommendedName>
        <fullName evidence="4">Helicase ATP-binding domain-containing protein</fullName>
    </recommendedName>
</protein>
<dbReference type="InterPro" id="IPR011545">
    <property type="entry name" value="DEAD/DEAH_box_helicase_dom"/>
</dbReference>
<dbReference type="AlphaFoldDB" id="X6NQG9"/>
<evidence type="ECO:0000256" key="2">
    <source>
        <dbReference type="ARBA" id="ARBA00022806"/>
    </source>
</evidence>
<dbReference type="EMBL" id="ASPP01006826">
    <property type="protein sequence ID" value="ETO28163.1"/>
    <property type="molecule type" value="Genomic_DNA"/>
</dbReference>
<keyword evidence="3" id="KW-0067">ATP-binding</keyword>
<dbReference type="OrthoDB" id="196131at2759"/>
<dbReference type="SMART" id="SM00487">
    <property type="entry name" value="DEXDc"/>
    <property type="match status" value="1"/>
</dbReference>
<evidence type="ECO:0000256" key="3">
    <source>
        <dbReference type="RuleBase" id="RU000492"/>
    </source>
</evidence>
<comment type="similarity">
    <text evidence="3">Belongs to the DEAD box helicase family.</text>
</comment>
<keyword evidence="1 3" id="KW-0378">Hydrolase</keyword>
<dbReference type="PROSITE" id="PS51192">
    <property type="entry name" value="HELICASE_ATP_BIND_1"/>
    <property type="match status" value="1"/>
</dbReference>
<keyword evidence="2 3" id="KW-0347">Helicase</keyword>
<dbReference type="GO" id="GO:0005524">
    <property type="term" value="F:ATP binding"/>
    <property type="evidence" value="ECO:0007669"/>
    <property type="project" value="UniProtKB-KW"/>
</dbReference>
<dbReference type="SUPFAM" id="SSF52540">
    <property type="entry name" value="P-loop containing nucleoside triphosphate hydrolases"/>
    <property type="match status" value="1"/>
</dbReference>
<gene>
    <name evidence="5" type="ORF">RFI_08969</name>
</gene>
<keyword evidence="3" id="KW-0547">Nucleotide-binding</keyword>
<evidence type="ECO:0000313" key="6">
    <source>
        <dbReference type="Proteomes" id="UP000023152"/>
    </source>
</evidence>
<name>X6NQG9_RETFI</name>
<reference evidence="5 6" key="1">
    <citation type="journal article" date="2013" name="Curr. Biol.">
        <title>The Genome of the Foraminiferan Reticulomyxa filosa.</title>
        <authorList>
            <person name="Glockner G."/>
            <person name="Hulsmann N."/>
            <person name="Schleicher M."/>
            <person name="Noegel A.A."/>
            <person name="Eichinger L."/>
            <person name="Gallinger C."/>
            <person name="Pawlowski J."/>
            <person name="Sierra R."/>
            <person name="Euteneuer U."/>
            <person name="Pillet L."/>
            <person name="Moustafa A."/>
            <person name="Platzer M."/>
            <person name="Groth M."/>
            <person name="Szafranski K."/>
            <person name="Schliwa M."/>
        </authorList>
    </citation>
    <scope>NUCLEOTIDE SEQUENCE [LARGE SCALE GENOMIC DNA]</scope>
</reference>
<feature type="domain" description="Helicase ATP-binding" evidence="4">
    <location>
        <begin position="199"/>
        <end position="377"/>
    </location>
</feature>
<proteinExistence type="inferred from homology"/>
<evidence type="ECO:0000259" key="4">
    <source>
        <dbReference type="PROSITE" id="PS51192"/>
    </source>
</evidence>
<dbReference type="PROSITE" id="PS00039">
    <property type="entry name" value="DEAD_ATP_HELICASE"/>
    <property type="match status" value="1"/>
</dbReference>
<organism evidence="5 6">
    <name type="scientific">Reticulomyxa filosa</name>
    <dbReference type="NCBI Taxonomy" id="46433"/>
    <lineage>
        <taxon>Eukaryota</taxon>
        <taxon>Sar</taxon>
        <taxon>Rhizaria</taxon>
        <taxon>Retaria</taxon>
        <taxon>Foraminifera</taxon>
        <taxon>Monothalamids</taxon>
        <taxon>Reticulomyxidae</taxon>
        <taxon>Reticulomyxa</taxon>
    </lineage>
</organism>
<accession>X6NQG9</accession>
<dbReference type="PANTHER" id="PTHR47958">
    <property type="entry name" value="ATP-DEPENDENT RNA HELICASE DBP3"/>
    <property type="match status" value="1"/>
</dbReference>
<evidence type="ECO:0000256" key="1">
    <source>
        <dbReference type="ARBA" id="ARBA00022801"/>
    </source>
</evidence>
<dbReference type="GO" id="GO:0004386">
    <property type="term" value="F:helicase activity"/>
    <property type="evidence" value="ECO:0007669"/>
    <property type="project" value="UniProtKB-KW"/>
</dbReference>
<dbReference type="InterPro" id="IPR027417">
    <property type="entry name" value="P-loop_NTPase"/>
</dbReference>
<dbReference type="InterPro" id="IPR014001">
    <property type="entry name" value="Helicase_ATP-bd"/>
</dbReference>
<dbReference type="Gene3D" id="3.40.50.300">
    <property type="entry name" value="P-loop containing nucleotide triphosphate hydrolases"/>
    <property type="match status" value="1"/>
</dbReference>
<keyword evidence="6" id="KW-1185">Reference proteome</keyword>
<comment type="caution">
    <text evidence="5">The sequence shown here is derived from an EMBL/GenBank/DDBJ whole genome shotgun (WGS) entry which is preliminary data.</text>
</comment>
<dbReference type="InterPro" id="IPR000629">
    <property type="entry name" value="RNA-helicase_DEAD-box_CS"/>
</dbReference>
<evidence type="ECO:0000313" key="5">
    <source>
        <dbReference type="EMBL" id="ETO28163.1"/>
    </source>
</evidence>
<dbReference type="Proteomes" id="UP000023152">
    <property type="component" value="Unassembled WGS sequence"/>
</dbReference>